<dbReference type="Proteomes" id="UP000054498">
    <property type="component" value="Unassembled WGS sequence"/>
</dbReference>
<dbReference type="RefSeq" id="XP_013897225.1">
    <property type="nucleotide sequence ID" value="XM_014041771.1"/>
</dbReference>
<evidence type="ECO:0000313" key="1">
    <source>
        <dbReference type="EMBL" id="KIY98205.1"/>
    </source>
</evidence>
<dbReference type="KEGG" id="mng:MNEG_9758"/>
<protein>
    <submittedName>
        <fullName evidence="1">Uncharacterized protein</fullName>
    </submittedName>
</protein>
<gene>
    <name evidence="1" type="ORF">MNEG_9758</name>
</gene>
<evidence type="ECO:0000313" key="2">
    <source>
        <dbReference type="Proteomes" id="UP000054498"/>
    </source>
</evidence>
<accession>A0A0D2MV34</accession>
<organism evidence="1 2">
    <name type="scientific">Monoraphidium neglectum</name>
    <dbReference type="NCBI Taxonomy" id="145388"/>
    <lineage>
        <taxon>Eukaryota</taxon>
        <taxon>Viridiplantae</taxon>
        <taxon>Chlorophyta</taxon>
        <taxon>core chlorophytes</taxon>
        <taxon>Chlorophyceae</taxon>
        <taxon>CS clade</taxon>
        <taxon>Sphaeropleales</taxon>
        <taxon>Selenastraceae</taxon>
        <taxon>Monoraphidium</taxon>
    </lineage>
</organism>
<proteinExistence type="predicted"/>
<dbReference type="OrthoDB" id="10669979at2759"/>
<dbReference type="STRING" id="145388.A0A0D2MV34"/>
<dbReference type="GeneID" id="25742633"/>
<keyword evidence="2" id="KW-1185">Reference proteome</keyword>
<dbReference type="EMBL" id="KK102272">
    <property type="protein sequence ID" value="KIY98205.1"/>
    <property type="molecule type" value="Genomic_DNA"/>
</dbReference>
<name>A0A0D2MV34_9CHLO</name>
<sequence length="113" mass="11980">MRLALRPCTVPQVVHPEEVALMCLSAALVMPPGADAGWAVGFDSQMAQAELADFLLDRLLDDESPTYLPLGDLVVRLVCDLGKAGSVLALSMLTTMGTVMVPDDISGIFESFA</sequence>
<reference evidence="1 2" key="1">
    <citation type="journal article" date="2013" name="BMC Genomics">
        <title>Reconstruction of the lipid metabolism for the microalga Monoraphidium neglectum from its genome sequence reveals characteristics suitable for biofuel production.</title>
        <authorList>
            <person name="Bogen C."/>
            <person name="Al-Dilaimi A."/>
            <person name="Albersmeier A."/>
            <person name="Wichmann J."/>
            <person name="Grundmann M."/>
            <person name="Rupp O."/>
            <person name="Lauersen K.J."/>
            <person name="Blifernez-Klassen O."/>
            <person name="Kalinowski J."/>
            <person name="Goesmann A."/>
            <person name="Mussgnug J.H."/>
            <person name="Kruse O."/>
        </authorList>
    </citation>
    <scope>NUCLEOTIDE SEQUENCE [LARGE SCALE GENOMIC DNA]</scope>
    <source>
        <strain evidence="1 2">SAG 48.87</strain>
    </source>
</reference>
<dbReference type="AlphaFoldDB" id="A0A0D2MV34"/>